<sequence>MPKGAFIGLQRHKHATIRASAIVNVGYRRHSHSDYLYQRLICCSSRSKSRARALQSKKSSPPKGQKKLDGRIKNWFPVTSLPTSHLPLAPFTQRPRFSPVRLAPPSVSERTDHLPQGHSQH</sequence>
<feature type="compositionally biased region" description="Low complexity" evidence="1">
    <location>
        <begin position="52"/>
        <end position="63"/>
    </location>
</feature>
<feature type="region of interest" description="Disordered" evidence="1">
    <location>
        <begin position="48"/>
        <end position="121"/>
    </location>
</feature>
<evidence type="ECO:0000313" key="3">
    <source>
        <dbReference type="Proteomes" id="UP000054845"/>
    </source>
</evidence>
<dbReference type="Proteomes" id="UP000054845">
    <property type="component" value="Unassembled WGS sequence"/>
</dbReference>
<protein>
    <submittedName>
        <fullName evidence="2">Uncharacterized protein</fullName>
    </submittedName>
</protein>
<proteinExistence type="predicted"/>
<evidence type="ECO:0000313" key="2">
    <source>
        <dbReference type="EMBL" id="CEH16770.1"/>
    </source>
</evidence>
<reference evidence="2 3" key="1">
    <citation type="submission" date="2014-09" db="EMBL/GenBank/DDBJ databases">
        <authorList>
            <person name="Magalhaes I.L.F."/>
            <person name="Oliveira U."/>
            <person name="Santos F.R."/>
            <person name="Vidigal T.H.D.A."/>
            <person name="Brescovit A.D."/>
            <person name="Santos A.J."/>
        </authorList>
    </citation>
    <scope>NUCLEOTIDE SEQUENCE [LARGE SCALE GENOMIC DNA]</scope>
</reference>
<dbReference type="AlphaFoldDB" id="A0A0N7LAJ6"/>
<dbReference type="EMBL" id="CCYA01000391">
    <property type="protein sequence ID" value="CEH16770.1"/>
    <property type="molecule type" value="Genomic_DNA"/>
</dbReference>
<organism evidence="2 3">
    <name type="scientific">Ceraceosorus bombacis</name>
    <dbReference type="NCBI Taxonomy" id="401625"/>
    <lineage>
        <taxon>Eukaryota</taxon>
        <taxon>Fungi</taxon>
        <taxon>Dikarya</taxon>
        <taxon>Basidiomycota</taxon>
        <taxon>Ustilaginomycotina</taxon>
        <taxon>Exobasidiomycetes</taxon>
        <taxon>Ceraceosorales</taxon>
        <taxon>Ceraceosoraceae</taxon>
        <taxon>Ceraceosorus</taxon>
    </lineage>
</organism>
<name>A0A0N7LAJ6_9BASI</name>
<keyword evidence="3" id="KW-1185">Reference proteome</keyword>
<accession>A0A0N7LAJ6</accession>
<evidence type="ECO:0000256" key="1">
    <source>
        <dbReference type="SAM" id="MobiDB-lite"/>
    </source>
</evidence>